<gene>
    <name evidence="1" type="primary">hcpA_2</name>
    <name evidence="1" type="ORF">NCTC11685_06534</name>
</gene>
<dbReference type="EMBL" id="UGMS01000003">
    <property type="protein sequence ID" value="STW79207.1"/>
    <property type="molecule type" value="Genomic_DNA"/>
</dbReference>
<dbReference type="PANTHER" id="PTHR34319">
    <property type="entry name" value="MAJOR EXPORTED PROTEIN"/>
    <property type="match status" value="1"/>
</dbReference>
<name>A0A7H4PLD4_9ENTR</name>
<dbReference type="InterPro" id="IPR036624">
    <property type="entry name" value="Hcp1-lik_sf"/>
</dbReference>
<dbReference type="PANTHER" id="PTHR34319:SF6">
    <property type="entry name" value="MAJOR EXPORTED PROTEIN"/>
    <property type="match status" value="1"/>
</dbReference>
<dbReference type="NCBIfam" id="TIGR03344">
    <property type="entry name" value="VI_effect_Hcp1"/>
    <property type="match status" value="1"/>
</dbReference>
<comment type="caution">
    <text evidence="1">The sequence shown here is derived from an EMBL/GenBank/DDBJ whole genome shotgun (WGS) entry which is preliminary data.</text>
</comment>
<sequence>MAIPVYLWLKDDGGADIKGSVDVQDREGSIEVVAQEHNLYIPTDNNTGKLTGTRIHTPFLFTKEIDSSSPYLYKAVTTGQTLKSAEFKWYKINDAGQEVEYFNTKLENVKVVKVSPEMYDIKDSSKEKHNHLERVELRYEKSPGPTKTATSFIPIAGTNAPPRNCPSYFAPQVRWLRPLTPVA</sequence>
<dbReference type="InterPro" id="IPR052947">
    <property type="entry name" value="T6SS_Hcp1_domain"/>
</dbReference>
<dbReference type="SUPFAM" id="SSF141452">
    <property type="entry name" value="Hcp1-like"/>
    <property type="match status" value="1"/>
</dbReference>
<organism evidence="1 2">
    <name type="scientific">Klebsiella michiganensis</name>
    <dbReference type="NCBI Taxonomy" id="1134687"/>
    <lineage>
        <taxon>Bacteria</taxon>
        <taxon>Pseudomonadati</taxon>
        <taxon>Pseudomonadota</taxon>
        <taxon>Gammaproteobacteria</taxon>
        <taxon>Enterobacterales</taxon>
        <taxon>Enterobacteriaceae</taxon>
        <taxon>Klebsiella/Raoultella group</taxon>
        <taxon>Klebsiella</taxon>
    </lineage>
</organism>
<dbReference type="AlphaFoldDB" id="A0A7H4PLD4"/>
<evidence type="ECO:0000313" key="1">
    <source>
        <dbReference type="EMBL" id="STW79207.1"/>
    </source>
</evidence>
<reference evidence="1 2" key="1">
    <citation type="submission" date="2018-06" db="EMBL/GenBank/DDBJ databases">
        <authorList>
            <consortium name="Pathogen Informatics"/>
            <person name="Doyle S."/>
        </authorList>
    </citation>
    <scope>NUCLEOTIDE SEQUENCE [LARGE SCALE GENOMIC DNA]</scope>
    <source>
        <strain evidence="1 2">NCTC11685</strain>
    </source>
</reference>
<protein>
    <submittedName>
        <fullName evidence="1">Type VI secretion system effector</fullName>
    </submittedName>
</protein>
<accession>A0A7H4PLD4</accession>
<dbReference type="InterPro" id="IPR008514">
    <property type="entry name" value="T6SS_Hcp"/>
</dbReference>
<dbReference type="Gene3D" id="2.30.110.20">
    <property type="entry name" value="Hcp1-like"/>
    <property type="match status" value="1"/>
</dbReference>
<dbReference type="Proteomes" id="UP000254863">
    <property type="component" value="Unassembled WGS sequence"/>
</dbReference>
<evidence type="ECO:0000313" key="2">
    <source>
        <dbReference type="Proteomes" id="UP000254863"/>
    </source>
</evidence>
<dbReference type="Pfam" id="PF05638">
    <property type="entry name" value="T6SS_HCP"/>
    <property type="match status" value="1"/>
</dbReference>
<proteinExistence type="predicted"/>